<dbReference type="InterPro" id="IPR005226">
    <property type="entry name" value="UPF0014_fam"/>
</dbReference>
<evidence type="ECO:0000256" key="4">
    <source>
        <dbReference type="ARBA" id="ARBA00022989"/>
    </source>
</evidence>
<feature type="transmembrane region" description="Helical" evidence="6">
    <location>
        <begin position="222"/>
        <end position="241"/>
    </location>
</feature>
<dbReference type="OrthoDB" id="3212530at2"/>
<feature type="transmembrane region" description="Helical" evidence="6">
    <location>
        <begin position="64"/>
        <end position="83"/>
    </location>
</feature>
<evidence type="ECO:0000256" key="5">
    <source>
        <dbReference type="ARBA" id="ARBA00023136"/>
    </source>
</evidence>
<proteinExistence type="inferred from homology"/>
<dbReference type="AlphaFoldDB" id="A0A6C7E719"/>
<keyword evidence="4 6" id="KW-1133">Transmembrane helix</keyword>
<dbReference type="Pfam" id="PF03649">
    <property type="entry name" value="UPF0014"/>
    <property type="match status" value="1"/>
</dbReference>
<sequence>MNRADIGFVGLAASGILILVALAISMWRRLGLELSLLWASLRALVQLLIVGAALQLVVGDDDPLIYSAIWLVAMHLFAAYTTWRRARDIPSVFPLSLAAYSASALVTLGVLFGFQVYELEGRTIVPLAGIVVGNSLSATVLVSRRLFDAAVDRRDEIEGRLALGLGADDAFRPVLRESLRTALIPQIESTKAVGIIALPGAMVGLILAGTDPADAVRVQVSVMYLVLGSVATTTAVMSLGISRKLFTPAQQLIRRD</sequence>
<gene>
    <name evidence="7" type="ORF">YM304_00940</name>
</gene>
<keyword evidence="5 6" id="KW-0472">Membrane</keyword>
<name>A0A6C7E719_ILUCY</name>
<accession>A0A6C7E719</accession>
<feature type="transmembrane region" description="Helical" evidence="6">
    <location>
        <begin position="123"/>
        <end position="143"/>
    </location>
</feature>
<feature type="transmembrane region" description="Helical" evidence="6">
    <location>
        <begin position="6"/>
        <end position="24"/>
    </location>
</feature>
<evidence type="ECO:0000313" key="8">
    <source>
        <dbReference type="Proteomes" id="UP000011863"/>
    </source>
</evidence>
<dbReference type="Proteomes" id="UP000011863">
    <property type="component" value="Chromosome"/>
</dbReference>
<feature type="transmembrane region" description="Helical" evidence="6">
    <location>
        <begin position="95"/>
        <end position="117"/>
    </location>
</feature>
<evidence type="ECO:0000256" key="3">
    <source>
        <dbReference type="ARBA" id="ARBA00022692"/>
    </source>
</evidence>
<evidence type="ECO:0000256" key="2">
    <source>
        <dbReference type="ARBA" id="ARBA00005268"/>
    </source>
</evidence>
<organism evidence="7 8">
    <name type="scientific">Ilumatobacter coccineus (strain NBRC 103263 / KCTC 29153 / YM16-304)</name>
    <dbReference type="NCBI Taxonomy" id="1313172"/>
    <lineage>
        <taxon>Bacteria</taxon>
        <taxon>Bacillati</taxon>
        <taxon>Actinomycetota</taxon>
        <taxon>Acidimicrobiia</taxon>
        <taxon>Acidimicrobiales</taxon>
        <taxon>Ilumatobacteraceae</taxon>
        <taxon>Ilumatobacter</taxon>
    </lineage>
</organism>
<comment type="subcellular location">
    <subcellularLocation>
        <location evidence="1">Membrane</location>
        <topology evidence="1">Multi-pass membrane protein</topology>
    </subcellularLocation>
</comment>
<evidence type="ECO:0008006" key="9">
    <source>
        <dbReference type="Google" id="ProtNLM"/>
    </source>
</evidence>
<dbReference type="GO" id="GO:0005886">
    <property type="term" value="C:plasma membrane"/>
    <property type="evidence" value="ECO:0007669"/>
    <property type="project" value="TreeGrafter"/>
</dbReference>
<protein>
    <recommendedName>
        <fullName evidence="9">Iron export ABC transporter permease subunit FetB</fullName>
    </recommendedName>
</protein>
<reference evidence="7 8" key="1">
    <citation type="journal article" date="2013" name="Int. J. Syst. Evol. Microbiol.">
        <title>Ilumatobacter nonamiense sp. nov. and Ilumatobacter coccineum sp. nov., isolated from seashore sand.</title>
        <authorList>
            <person name="Matsumoto A."/>
            <person name="Kasai H."/>
            <person name="Matsuo Y."/>
            <person name="Shizuri Y."/>
            <person name="Ichikawa N."/>
            <person name="Fujita N."/>
            <person name="Omura S."/>
            <person name="Takahashi Y."/>
        </authorList>
    </citation>
    <scope>NUCLEOTIDE SEQUENCE [LARGE SCALE GENOMIC DNA]</scope>
    <source>
        <strain evidence="8">NBRC 103263 / KCTC 29153 / YM16-304</strain>
    </source>
</reference>
<feature type="transmembrane region" description="Helical" evidence="6">
    <location>
        <begin position="192"/>
        <end position="210"/>
    </location>
</feature>
<feature type="transmembrane region" description="Helical" evidence="6">
    <location>
        <begin position="36"/>
        <end position="58"/>
    </location>
</feature>
<comment type="similarity">
    <text evidence="2">Belongs to the UPF0014 family.</text>
</comment>
<dbReference type="PANTHER" id="PTHR30028:SF0">
    <property type="entry name" value="PROTEIN ALUMINUM SENSITIVE 3"/>
    <property type="match status" value="1"/>
</dbReference>
<evidence type="ECO:0000256" key="6">
    <source>
        <dbReference type="SAM" id="Phobius"/>
    </source>
</evidence>
<dbReference type="KEGG" id="aym:YM304_00940"/>
<dbReference type="RefSeq" id="WP_015439656.1">
    <property type="nucleotide sequence ID" value="NC_020520.1"/>
</dbReference>
<keyword evidence="8" id="KW-1185">Reference proteome</keyword>
<keyword evidence="3 6" id="KW-0812">Transmembrane</keyword>
<evidence type="ECO:0000256" key="1">
    <source>
        <dbReference type="ARBA" id="ARBA00004141"/>
    </source>
</evidence>
<dbReference type="EMBL" id="AP012057">
    <property type="protein sequence ID" value="BAN00408.1"/>
    <property type="molecule type" value="Genomic_DNA"/>
</dbReference>
<dbReference type="PANTHER" id="PTHR30028">
    <property type="entry name" value="UPF0014 INNER MEMBRANE PROTEIN YBBM-RELATED"/>
    <property type="match status" value="1"/>
</dbReference>
<evidence type="ECO:0000313" key="7">
    <source>
        <dbReference type="EMBL" id="BAN00408.1"/>
    </source>
</evidence>